<feature type="region of interest" description="Disordered" evidence="4">
    <location>
        <begin position="50"/>
        <end position="159"/>
    </location>
</feature>
<name>A0A139A2L8_GONPJ</name>
<accession>A0A139A2L8</accession>
<dbReference type="STRING" id="1344416.A0A139A2L8"/>
<dbReference type="InterPro" id="IPR002060">
    <property type="entry name" value="Squ/phyt_synthse"/>
</dbReference>
<evidence type="ECO:0000256" key="4">
    <source>
        <dbReference type="SAM" id="MobiDB-lite"/>
    </source>
</evidence>
<evidence type="ECO:0000313" key="5">
    <source>
        <dbReference type="EMBL" id="KXS11027.1"/>
    </source>
</evidence>
<evidence type="ECO:0000313" key="6">
    <source>
        <dbReference type="Proteomes" id="UP000070544"/>
    </source>
</evidence>
<evidence type="ECO:0000256" key="3">
    <source>
        <dbReference type="ARBA" id="ARBA00022746"/>
    </source>
</evidence>
<feature type="compositionally biased region" description="Polar residues" evidence="4">
    <location>
        <begin position="94"/>
        <end position="107"/>
    </location>
</feature>
<dbReference type="EMBL" id="KQ965810">
    <property type="protein sequence ID" value="KXS11027.1"/>
    <property type="molecule type" value="Genomic_DNA"/>
</dbReference>
<dbReference type="Proteomes" id="UP000070544">
    <property type="component" value="Unassembled WGS sequence"/>
</dbReference>
<reference evidence="5 6" key="1">
    <citation type="journal article" date="2015" name="Genome Biol. Evol.">
        <title>Phylogenomic analyses indicate that early fungi evolved digesting cell walls of algal ancestors of land plants.</title>
        <authorList>
            <person name="Chang Y."/>
            <person name="Wang S."/>
            <person name="Sekimoto S."/>
            <person name="Aerts A.L."/>
            <person name="Choi C."/>
            <person name="Clum A."/>
            <person name="LaButti K.M."/>
            <person name="Lindquist E.A."/>
            <person name="Yee Ngan C."/>
            <person name="Ohm R.A."/>
            <person name="Salamov A.A."/>
            <person name="Grigoriev I.V."/>
            <person name="Spatafora J.W."/>
            <person name="Berbee M.L."/>
        </authorList>
    </citation>
    <scope>NUCLEOTIDE SEQUENCE [LARGE SCALE GENOMIC DNA]</scope>
    <source>
        <strain evidence="5 6">JEL478</strain>
    </source>
</reference>
<evidence type="ECO:0000256" key="1">
    <source>
        <dbReference type="ARBA" id="ARBA00001805"/>
    </source>
</evidence>
<dbReference type="SUPFAM" id="SSF48576">
    <property type="entry name" value="Terpenoid synthases"/>
    <property type="match status" value="1"/>
</dbReference>
<sequence length="445" mass="49193">MHRRSIHRVCAHVPHARHSRVSAAAAVLASVSARAFVAGSQAWASLPQQALKHPGQVPHADGNGNAQPQKRVDPAPFFPPTPGNLPRPKPQQPLLHSNPGTRFQNPASDPLPLHPPPSQTSYGTCDFGHGDADGHVTPSSQRLSTAATEPVEPLPDLTTIPTSSIDPFAYCSDLVRKSDYEQYLISLLQPSPSVRQSLWALRALNVELARVRETVSNDQLGRIKMQWWRDAIDGCFKGNPGQSPTMIALYRAMQKTPLSKTFFVRLVRERSANLSVAQYPSLASLEQYAEHTASSLLYLHLQLLRVQSLHADHAASHLGKAVGISTVLRGAAWQARERRWYLPADIMAKHGVSQEAVFREGPSPALSDAVLEIATLAHAHLRHTRELIPTAPKESLPAFLSIVPTERFLKRLEDVDFNLFDGRLYAKDWKLPAVMWWSSRKGLQV</sequence>
<keyword evidence="3" id="KW-0125">Carotenoid biosynthesis</keyword>
<dbReference type="InterPro" id="IPR008949">
    <property type="entry name" value="Isoprenoid_synthase_dom_sf"/>
</dbReference>
<dbReference type="Pfam" id="PF00494">
    <property type="entry name" value="SQS_PSY"/>
    <property type="match status" value="1"/>
</dbReference>
<dbReference type="OrthoDB" id="270318at2759"/>
<dbReference type="PANTHER" id="PTHR31480">
    <property type="entry name" value="BIFUNCTIONAL LYCOPENE CYCLASE/PHYTOENE SYNTHASE"/>
    <property type="match status" value="1"/>
</dbReference>
<keyword evidence="6" id="KW-1185">Reference proteome</keyword>
<dbReference type="GO" id="GO:0016117">
    <property type="term" value="P:carotenoid biosynthetic process"/>
    <property type="evidence" value="ECO:0007669"/>
    <property type="project" value="UniProtKB-KW"/>
</dbReference>
<dbReference type="AlphaFoldDB" id="A0A139A2L8"/>
<feature type="compositionally biased region" description="Polar residues" evidence="4">
    <location>
        <begin position="137"/>
        <end position="147"/>
    </location>
</feature>
<gene>
    <name evidence="5" type="ORF">M427DRAFT_36357</name>
</gene>
<organism evidence="5 6">
    <name type="scientific">Gonapodya prolifera (strain JEL478)</name>
    <name type="common">Monoblepharis prolifera</name>
    <dbReference type="NCBI Taxonomy" id="1344416"/>
    <lineage>
        <taxon>Eukaryota</taxon>
        <taxon>Fungi</taxon>
        <taxon>Fungi incertae sedis</taxon>
        <taxon>Chytridiomycota</taxon>
        <taxon>Chytridiomycota incertae sedis</taxon>
        <taxon>Monoblepharidomycetes</taxon>
        <taxon>Monoblepharidales</taxon>
        <taxon>Gonapodyaceae</taxon>
        <taxon>Gonapodya</taxon>
    </lineage>
</organism>
<feature type="compositionally biased region" description="Pro residues" evidence="4">
    <location>
        <begin position="76"/>
        <end position="91"/>
    </location>
</feature>
<comment type="catalytic activity">
    <reaction evidence="1">
        <text>2 (2E,6E,10E)-geranylgeranyl diphosphate = 15-cis-phytoene + 2 diphosphate</text>
        <dbReference type="Rhea" id="RHEA:34475"/>
        <dbReference type="ChEBI" id="CHEBI:27787"/>
        <dbReference type="ChEBI" id="CHEBI:33019"/>
        <dbReference type="ChEBI" id="CHEBI:58756"/>
        <dbReference type="EC" id="2.5.1.32"/>
    </reaction>
</comment>
<dbReference type="Gene3D" id="1.10.600.10">
    <property type="entry name" value="Farnesyl Diphosphate Synthase"/>
    <property type="match status" value="1"/>
</dbReference>
<protein>
    <recommendedName>
        <fullName evidence="2">15-cis-phytoene synthase</fullName>
        <ecNumber evidence="2">2.5.1.32</ecNumber>
    </recommendedName>
</protein>
<evidence type="ECO:0000256" key="2">
    <source>
        <dbReference type="ARBA" id="ARBA00012396"/>
    </source>
</evidence>
<proteinExistence type="predicted"/>
<dbReference type="EC" id="2.5.1.32" evidence="2"/>